<feature type="region of interest" description="Disordered" evidence="1">
    <location>
        <begin position="250"/>
        <end position="272"/>
    </location>
</feature>
<protein>
    <submittedName>
        <fullName evidence="3">Uncharacterized protein</fullName>
    </submittedName>
</protein>
<proteinExistence type="predicted"/>
<feature type="region of interest" description="Disordered" evidence="1">
    <location>
        <begin position="194"/>
        <end position="228"/>
    </location>
</feature>
<keyword evidence="4" id="KW-1185">Reference proteome</keyword>
<dbReference type="Proteomes" id="UP001224775">
    <property type="component" value="Unassembled WGS sequence"/>
</dbReference>
<feature type="signal peptide" evidence="2">
    <location>
        <begin position="1"/>
        <end position="15"/>
    </location>
</feature>
<reference evidence="3" key="1">
    <citation type="submission" date="2023-06" db="EMBL/GenBank/DDBJ databases">
        <title>Survivors Of The Sea: Transcriptome response of Skeletonema marinoi to long-term dormancy.</title>
        <authorList>
            <person name="Pinder M.I.M."/>
            <person name="Kourtchenko O."/>
            <person name="Robertson E.K."/>
            <person name="Larsson T."/>
            <person name="Maumus F."/>
            <person name="Osuna-Cruz C.M."/>
            <person name="Vancaester E."/>
            <person name="Stenow R."/>
            <person name="Vandepoele K."/>
            <person name="Ploug H."/>
            <person name="Bruchert V."/>
            <person name="Godhe A."/>
            <person name="Topel M."/>
        </authorList>
    </citation>
    <scope>NUCLEOTIDE SEQUENCE</scope>
    <source>
        <strain evidence="3">R05AC</strain>
    </source>
</reference>
<accession>A0AAD9DBG3</accession>
<sequence>MNLLLACIALTALQSDNISVDAFTALSSHRRTITIKPQSLAPKSPLTTLQQPPSSSPSTTTLYGLFDDEDSDSQIPPELQDEIYAAEANTPAAQGRQARVITYIWLTIVGVTTAFFNAFLSDLRFGDGSPSSDLAYYGFEWVQSNPLTGFLFTNKIGGALGLLGAGLSGTLAEVELRSKKENAEKIWVELQRRKEAKERPTRSNKKKNKKKRSQSSKKDMTGKQKKRMSALEELMVDDEPVVVEVPPVVEATTESKEKEVEQSATSTEEGEGGILGKIKGFYEKADSMAASQALLLNKELEDRGVIDKITDETGLKVVGKEAAAKLKEKKTEDD</sequence>
<evidence type="ECO:0000313" key="3">
    <source>
        <dbReference type="EMBL" id="KAK1739665.1"/>
    </source>
</evidence>
<evidence type="ECO:0000313" key="4">
    <source>
        <dbReference type="Proteomes" id="UP001224775"/>
    </source>
</evidence>
<dbReference type="EMBL" id="JATAAI010000017">
    <property type="protein sequence ID" value="KAK1739665.1"/>
    <property type="molecule type" value="Genomic_DNA"/>
</dbReference>
<feature type="compositionally biased region" description="Low complexity" evidence="1">
    <location>
        <begin position="44"/>
        <end position="61"/>
    </location>
</feature>
<organism evidence="3 4">
    <name type="scientific">Skeletonema marinoi</name>
    <dbReference type="NCBI Taxonomy" id="267567"/>
    <lineage>
        <taxon>Eukaryota</taxon>
        <taxon>Sar</taxon>
        <taxon>Stramenopiles</taxon>
        <taxon>Ochrophyta</taxon>
        <taxon>Bacillariophyta</taxon>
        <taxon>Coscinodiscophyceae</taxon>
        <taxon>Thalassiosirophycidae</taxon>
        <taxon>Thalassiosirales</taxon>
        <taxon>Skeletonemataceae</taxon>
        <taxon>Skeletonema</taxon>
        <taxon>Skeletonema marinoi-dohrnii complex</taxon>
    </lineage>
</organism>
<name>A0AAD9DBG3_9STRA</name>
<feature type="compositionally biased region" description="Basic residues" evidence="1">
    <location>
        <begin position="202"/>
        <end position="215"/>
    </location>
</feature>
<dbReference type="AlphaFoldDB" id="A0AAD9DBG3"/>
<keyword evidence="2" id="KW-0732">Signal</keyword>
<feature type="chain" id="PRO_5042196460" evidence="2">
    <location>
        <begin position="16"/>
        <end position="334"/>
    </location>
</feature>
<comment type="caution">
    <text evidence="3">The sequence shown here is derived from an EMBL/GenBank/DDBJ whole genome shotgun (WGS) entry which is preliminary data.</text>
</comment>
<evidence type="ECO:0000256" key="1">
    <source>
        <dbReference type="SAM" id="MobiDB-lite"/>
    </source>
</evidence>
<feature type="region of interest" description="Disordered" evidence="1">
    <location>
        <begin position="42"/>
        <end position="61"/>
    </location>
</feature>
<evidence type="ECO:0000256" key="2">
    <source>
        <dbReference type="SAM" id="SignalP"/>
    </source>
</evidence>
<gene>
    <name evidence="3" type="ORF">QTG54_009424</name>
</gene>